<dbReference type="PANTHER" id="PTHR12526:SF630">
    <property type="entry name" value="GLYCOSYLTRANSFERASE"/>
    <property type="match status" value="1"/>
</dbReference>
<reference evidence="3 4" key="1">
    <citation type="journal article" date="2015" name="Genome Announc.">
        <title>Expanding the biotechnology potential of lactobacilli through comparative genomics of 213 strains and associated genera.</title>
        <authorList>
            <person name="Sun Z."/>
            <person name="Harris H.M."/>
            <person name="McCann A."/>
            <person name="Guo C."/>
            <person name="Argimon S."/>
            <person name="Zhang W."/>
            <person name="Yang X."/>
            <person name="Jeffery I.B."/>
            <person name="Cooney J.C."/>
            <person name="Kagawa T.F."/>
            <person name="Liu W."/>
            <person name="Song Y."/>
            <person name="Salvetti E."/>
            <person name="Wrobel A."/>
            <person name="Rasinkangas P."/>
            <person name="Parkhill J."/>
            <person name="Rea M.C."/>
            <person name="O'Sullivan O."/>
            <person name="Ritari J."/>
            <person name="Douillard F.P."/>
            <person name="Paul Ross R."/>
            <person name="Yang R."/>
            <person name="Briner A.E."/>
            <person name="Felis G.E."/>
            <person name="de Vos W.M."/>
            <person name="Barrangou R."/>
            <person name="Klaenhammer T.R."/>
            <person name="Caufield P.W."/>
            <person name="Cui Y."/>
            <person name="Zhang H."/>
            <person name="O'Toole P.W."/>
        </authorList>
    </citation>
    <scope>NUCLEOTIDE SEQUENCE [LARGE SCALE GENOMIC DNA]</scope>
    <source>
        <strain evidence="3 4">DSM 22408</strain>
    </source>
</reference>
<dbReference type="SUPFAM" id="SSF53756">
    <property type="entry name" value="UDP-Glycosyltransferase/glycogen phosphorylase"/>
    <property type="match status" value="1"/>
</dbReference>
<evidence type="ECO:0000259" key="1">
    <source>
        <dbReference type="Pfam" id="PF00534"/>
    </source>
</evidence>
<dbReference type="PANTHER" id="PTHR12526">
    <property type="entry name" value="GLYCOSYLTRANSFERASE"/>
    <property type="match status" value="1"/>
</dbReference>
<dbReference type="CDD" id="cd03820">
    <property type="entry name" value="GT4_AmsD-like"/>
    <property type="match status" value="1"/>
</dbReference>
<name>A0A0R2KKU1_9LACO</name>
<dbReference type="InterPro" id="IPR001296">
    <property type="entry name" value="Glyco_trans_1"/>
</dbReference>
<dbReference type="Pfam" id="PF13439">
    <property type="entry name" value="Glyco_transf_4"/>
    <property type="match status" value="1"/>
</dbReference>
<comment type="caution">
    <text evidence="3">The sequence shown here is derived from an EMBL/GenBank/DDBJ whole genome shotgun (WGS) entry which is preliminary data.</text>
</comment>
<organism evidence="3 4">
    <name type="scientific">Ligilactobacillus ceti DSM 22408</name>
    <dbReference type="NCBI Taxonomy" id="1122146"/>
    <lineage>
        <taxon>Bacteria</taxon>
        <taxon>Bacillati</taxon>
        <taxon>Bacillota</taxon>
        <taxon>Bacilli</taxon>
        <taxon>Lactobacillales</taxon>
        <taxon>Lactobacillaceae</taxon>
        <taxon>Ligilactobacillus</taxon>
    </lineage>
</organism>
<evidence type="ECO:0000313" key="3">
    <source>
        <dbReference type="EMBL" id="KRN88390.1"/>
    </source>
</evidence>
<evidence type="ECO:0000259" key="2">
    <source>
        <dbReference type="Pfam" id="PF13439"/>
    </source>
</evidence>
<dbReference type="Gene3D" id="3.40.50.2000">
    <property type="entry name" value="Glycogen Phosphorylase B"/>
    <property type="match status" value="2"/>
</dbReference>
<dbReference type="Pfam" id="PF00534">
    <property type="entry name" value="Glycos_transf_1"/>
    <property type="match status" value="1"/>
</dbReference>
<dbReference type="Proteomes" id="UP000051500">
    <property type="component" value="Unassembled WGS sequence"/>
</dbReference>
<dbReference type="RefSeq" id="WP_081653532.1">
    <property type="nucleotide sequence ID" value="NZ_JQBZ01000025.1"/>
</dbReference>
<dbReference type="EMBL" id="JQBZ01000025">
    <property type="protein sequence ID" value="KRN88390.1"/>
    <property type="molecule type" value="Genomic_DNA"/>
</dbReference>
<dbReference type="eggNOG" id="COG0438">
    <property type="taxonomic scope" value="Bacteria"/>
</dbReference>
<dbReference type="STRING" id="1122146.IV53_GL000354"/>
<dbReference type="GO" id="GO:0016757">
    <property type="term" value="F:glycosyltransferase activity"/>
    <property type="evidence" value="ECO:0007669"/>
    <property type="project" value="InterPro"/>
</dbReference>
<dbReference type="InterPro" id="IPR028098">
    <property type="entry name" value="Glyco_trans_4-like_N"/>
</dbReference>
<dbReference type="OrthoDB" id="9787617at2"/>
<keyword evidence="4" id="KW-1185">Reference proteome</keyword>
<protein>
    <submittedName>
        <fullName evidence="3">Epss</fullName>
    </submittedName>
</protein>
<dbReference type="PATRIC" id="fig|1122146.4.peg.366"/>
<evidence type="ECO:0000313" key="4">
    <source>
        <dbReference type="Proteomes" id="UP000051500"/>
    </source>
</evidence>
<proteinExistence type="predicted"/>
<sequence length="366" mass="41925">MKLLYVIYDISQLGGVERVLLQKALYLTQEYGYEVTILSENQSNEIFFDNYDLSSIKFKNMKLTWSKNSLLRQIQKLPAFARLKKFVKQEDYDIVITVGSYFDSWLPSLSCPVVREIHCAKMSFQYSKFSNWMQLRALRKYQKVVILTQADLPNWNLPNMCVIPNPLPLPIREKNNYSAKKVISLGRLTQQKGYDLLIPIWKSLVPYFPDWTLEIYGSGREHAALQQQINAAGISDSFLLKGVVKNPSSVYESGSIYVLPSRYEGFPLVILEAMASGLPVVAYDCLTGPREMITDQVDGYLVPFGQQQEFANCLAKLMVDQDLRYKLGQQAQINSQRFDPEKVMPMWKSLFTELKTKNKLGGSNGK</sequence>
<feature type="domain" description="Glycosyltransferase subfamily 4-like N-terminal" evidence="2">
    <location>
        <begin position="14"/>
        <end position="150"/>
    </location>
</feature>
<gene>
    <name evidence="3" type="ORF">IV53_GL000354</name>
</gene>
<dbReference type="AlphaFoldDB" id="A0A0R2KKU1"/>
<accession>A0A0R2KKU1</accession>
<feature type="domain" description="Glycosyl transferase family 1" evidence="1">
    <location>
        <begin position="178"/>
        <end position="332"/>
    </location>
</feature>